<evidence type="ECO:0000259" key="1">
    <source>
        <dbReference type="PROSITE" id="PS50206"/>
    </source>
</evidence>
<evidence type="ECO:0000313" key="2">
    <source>
        <dbReference type="EMBL" id="RXZ46800.1"/>
    </source>
</evidence>
<reference evidence="2 3" key="1">
    <citation type="submission" date="2019-01" db="EMBL/GenBank/DDBJ databases">
        <authorList>
            <person name="Li J."/>
        </authorList>
    </citation>
    <scope>NUCLEOTIDE SEQUENCE [LARGE SCALE GENOMIC DNA]</scope>
    <source>
        <strain evidence="2 3">CCUG 35506</strain>
    </source>
</reference>
<dbReference type="Proteomes" id="UP000292935">
    <property type="component" value="Unassembled WGS sequence"/>
</dbReference>
<sequence length="192" mass="19444">MTETITATQPAAAPAPSRAPELFAHVADRDAAIAHFRGRLGFEADVSDVAAALAGADPGAGSDPDAGSALGFVLVDTRSEASWAQGHVPGAVHLPGRRIAAEASSRIPAGMPVVVYCWGPGCNGATRAALEFAMLGHPVKEMLGGFEYWVREGFAYDTADGRAQLAADPLTNVAEAELGGGAVADGAISCAC</sequence>
<dbReference type="Pfam" id="PF00581">
    <property type="entry name" value="Rhodanese"/>
    <property type="match status" value="1"/>
</dbReference>
<accession>A0A4Q2JL55</accession>
<dbReference type="PANTHER" id="PTHR43031:SF1">
    <property type="entry name" value="PYRIDINE NUCLEOTIDE-DISULPHIDE OXIDOREDUCTASE"/>
    <property type="match status" value="1"/>
</dbReference>
<dbReference type="EMBL" id="SDPO01000004">
    <property type="protein sequence ID" value="RXZ46800.1"/>
    <property type="molecule type" value="Genomic_DNA"/>
</dbReference>
<dbReference type="OrthoDB" id="9802991at2"/>
<name>A0A4Q2JL55_9MICO</name>
<dbReference type="AlphaFoldDB" id="A0A4Q2JL55"/>
<organism evidence="2 3">
    <name type="scientific">Agromyces fucosus</name>
    <dbReference type="NCBI Taxonomy" id="41985"/>
    <lineage>
        <taxon>Bacteria</taxon>
        <taxon>Bacillati</taxon>
        <taxon>Actinomycetota</taxon>
        <taxon>Actinomycetes</taxon>
        <taxon>Micrococcales</taxon>
        <taxon>Microbacteriaceae</taxon>
        <taxon>Agromyces</taxon>
    </lineage>
</organism>
<dbReference type="InterPro" id="IPR050229">
    <property type="entry name" value="GlpE_sulfurtransferase"/>
</dbReference>
<gene>
    <name evidence="2" type="ORF">ESP57_18260</name>
</gene>
<protein>
    <submittedName>
        <fullName evidence="2">Rhodanese-like domain-containing protein</fullName>
    </submittedName>
</protein>
<dbReference type="Gene3D" id="3.40.250.10">
    <property type="entry name" value="Rhodanese-like domain"/>
    <property type="match status" value="1"/>
</dbReference>
<evidence type="ECO:0000313" key="3">
    <source>
        <dbReference type="Proteomes" id="UP000292935"/>
    </source>
</evidence>
<dbReference type="PROSITE" id="PS50206">
    <property type="entry name" value="RHODANESE_3"/>
    <property type="match status" value="1"/>
</dbReference>
<proteinExistence type="predicted"/>
<dbReference type="SMART" id="SM00450">
    <property type="entry name" value="RHOD"/>
    <property type="match status" value="1"/>
</dbReference>
<dbReference type="SUPFAM" id="SSF52821">
    <property type="entry name" value="Rhodanese/Cell cycle control phosphatase"/>
    <property type="match status" value="1"/>
</dbReference>
<feature type="domain" description="Rhodanese" evidence="1">
    <location>
        <begin position="71"/>
        <end position="158"/>
    </location>
</feature>
<keyword evidence="3" id="KW-1185">Reference proteome</keyword>
<dbReference type="InterPro" id="IPR001763">
    <property type="entry name" value="Rhodanese-like_dom"/>
</dbReference>
<dbReference type="RefSeq" id="WP_129232482.1">
    <property type="nucleotide sequence ID" value="NZ_SDPO01000004.1"/>
</dbReference>
<dbReference type="InterPro" id="IPR036873">
    <property type="entry name" value="Rhodanese-like_dom_sf"/>
</dbReference>
<comment type="caution">
    <text evidence="2">The sequence shown here is derived from an EMBL/GenBank/DDBJ whole genome shotgun (WGS) entry which is preliminary data.</text>
</comment>
<dbReference type="PANTHER" id="PTHR43031">
    <property type="entry name" value="FAD-DEPENDENT OXIDOREDUCTASE"/>
    <property type="match status" value="1"/>
</dbReference>